<evidence type="ECO:0000256" key="6">
    <source>
        <dbReference type="HAMAP-Rule" id="MF_01369"/>
    </source>
</evidence>
<keyword evidence="2 6" id="KW-0699">rRNA-binding</keyword>
<gene>
    <name evidence="6" type="primary">rplW</name>
    <name evidence="7" type="ORF">FF36_01473</name>
</gene>
<keyword evidence="8" id="KW-1185">Reference proteome</keyword>
<evidence type="ECO:0000256" key="3">
    <source>
        <dbReference type="ARBA" id="ARBA00022884"/>
    </source>
</evidence>
<reference evidence="8" key="1">
    <citation type="submission" date="2015-02" db="EMBL/GenBank/DDBJ databases">
        <title>Draft Genome of Frankia sp. CpI1-S.</title>
        <authorList>
            <person name="Oshone R.T."/>
            <person name="Ngom M."/>
            <person name="Ghodhbane-Gtari F."/>
            <person name="Gtari M."/>
            <person name="Morris K."/>
            <person name="Thomas K."/>
            <person name="Sen A."/>
            <person name="Tisa L.S."/>
        </authorList>
    </citation>
    <scope>NUCLEOTIDE SEQUENCE [LARGE SCALE GENOMIC DNA]</scope>
    <source>
        <strain evidence="8">CpI1-S</strain>
    </source>
</reference>
<dbReference type="OrthoDB" id="9793353at2"/>
<accession>A0A0D8BIV3</accession>
<dbReference type="GO" id="GO:0019843">
    <property type="term" value="F:rRNA binding"/>
    <property type="evidence" value="ECO:0007669"/>
    <property type="project" value="UniProtKB-UniRule"/>
</dbReference>
<dbReference type="GO" id="GO:0005840">
    <property type="term" value="C:ribosome"/>
    <property type="evidence" value="ECO:0007669"/>
    <property type="project" value="UniProtKB-KW"/>
</dbReference>
<evidence type="ECO:0000256" key="4">
    <source>
        <dbReference type="ARBA" id="ARBA00022980"/>
    </source>
</evidence>
<dbReference type="EMBL" id="JYFN01000008">
    <property type="protein sequence ID" value="KJE24071.1"/>
    <property type="molecule type" value="Genomic_DNA"/>
</dbReference>
<dbReference type="InterPro" id="IPR013025">
    <property type="entry name" value="Ribosomal_uL23-like"/>
</dbReference>
<reference evidence="7 8" key="2">
    <citation type="journal article" date="2016" name="Genome Announc.">
        <title>Permanent Draft Genome Sequences for Two Variants of Frankia sp. Strain CpI1, the First Frankia Strain Isolated from Root Nodules of Comptonia peregrina.</title>
        <authorList>
            <person name="Oshone R."/>
            <person name="Hurst S.G.IV."/>
            <person name="Abebe-Akele F."/>
            <person name="Simpson S."/>
            <person name="Morris K."/>
            <person name="Thomas W.K."/>
            <person name="Tisa L.S."/>
        </authorList>
    </citation>
    <scope>NUCLEOTIDE SEQUENCE [LARGE SCALE GENOMIC DNA]</scope>
    <source>
        <strain evidence="8">CpI1-S</strain>
    </source>
</reference>
<dbReference type="GO" id="GO:1990904">
    <property type="term" value="C:ribonucleoprotein complex"/>
    <property type="evidence" value="ECO:0007669"/>
    <property type="project" value="UniProtKB-KW"/>
</dbReference>
<dbReference type="Pfam" id="PF00276">
    <property type="entry name" value="Ribosomal_L23"/>
    <property type="match status" value="1"/>
</dbReference>
<dbReference type="PANTHER" id="PTHR11620">
    <property type="entry name" value="60S RIBOSOMAL PROTEIN L23A"/>
    <property type="match status" value="1"/>
</dbReference>
<evidence type="ECO:0000313" key="8">
    <source>
        <dbReference type="Proteomes" id="UP000032545"/>
    </source>
</evidence>
<dbReference type="InterPro" id="IPR012677">
    <property type="entry name" value="Nucleotide-bd_a/b_plait_sf"/>
</dbReference>
<comment type="function">
    <text evidence="6">One of the early assembly proteins it binds 23S rRNA. One of the proteins that surrounds the polypeptide exit tunnel on the outside of the ribosome. Forms the main docking site for trigger factor binding to the ribosome.</text>
</comment>
<comment type="caution">
    <text evidence="7">The sequence shown here is derived from an EMBL/GenBank/DDBJ whole genome shotgun (WGS) entry which is preliminary data.</text>
</comment>
<dbReference type="NCBIfam" id="NF004363">
    <property type="entry name" value="PRK05738.2-4"/>
    <property type="match status" value="1"/>
</dbReference>
<dbReference type="Proteomes" id="UP000032545">
    <property type="component" value="Unassembled WGS sequence"/>
</dbReference>
<organism evidence="7 8">
    <name type="scientific">Frankia torreyi</name>
    <dbReference type="NCBI Taxonomy" id="1856"/>
    <lineage>
        <taxon>Bacteria</taxon>
        <taxon>Bacillati</taxon>
        <taxon>Actinomycetota</taxon>
        <taxon>Actinomycetes</taxon>
        <taxon>Frankiales</taxon>
        <taxon>Frankiaceae</taxon>
        <taxon>Frankia</taxon>
    </lineage>
</organism>
<dbReference type="GO" id="GO:0006412">
    <property type="term" value="P:translation"/>
    <property type="evidence" value="ECO:0007669"/>
    <property type="project" value="UniProtKB-UniRule"/>
</dbReference>
<dbReference type="NCBIfam" id="NF004364">
    <property type="entry name" value="PRK05738.2-5"/>
    <property type="match status" value="1"/>
</dbReference>
<sequence length="98" mass="10946">MIPDPRDVILRPVVSEKSYGLLDENVYTFIVHPDANKTQIKLAVQQIFSVRVLRVNTINRQGKRKRTKHGWGHRSATKRALVSLAPGDTIEIFGGPGA</sequence>
<dbReference type="RefSeq" id="WP_009740526.1">
    <property type="nucleotide sequence ID" value="NZ_JYFN01000008.1"/>
</dbReference>
<dbReference type="PATRIC" id="fig|1502723.3.peg.6032"/>
<name>A0A0D8BIV3_9ACTN</name>
<dbReference type="FunFam" id="3.30.70.330:FF:000001">
    <property type="entry name" value="50S ribosomal protein L23"/>
    <property type="match status" value="1"/>
</dbReference>
<dbReference type="AlphaFoldDB" id="A0A0D8BIV3"/>
<dbReference type="SUPFAM" id="SSF54189">
    <property type="entry name" value="Ribosomal proteins S24e, L23 and L15e"/>
    <property type="match status" value="1"/>
</dbReference>
<keyword evidence="5 6" id="KW-0687">Ribonucleoprotein</keyword>
<evidence type="ECO:0000256" key="1">
    <source>
        <dbReference type="ARBA" id="ARBA00006700"/>
    </source>
</evidence>
<dbReference type="InterPro" id="IPR012678">
    <property type="entry name" value="Ribosomal_uL23/eL15/eS24_sf"/>
</dbReference>
<evidence type="ECO:0000256" key="5">
    <source>
        <dbReference type="ARBA" id="ARBA00023274"/>
    </source>
</evidence>
<comment type="subunit">
    <text evidence="6">Part of the 50S ribosomal subunit. Contacts protein L29, and trigger factor when it is bound to the ribosome.</text>
</comment>
<dbReference type="GO" id="GO:0003735">
    <property type="term" value="F:structural constituent of ribosome"/>
    <property type="evidence" value="ECO:0007669"/>
    <property type="project" value="InterPro"/>
</dbReference>
<dbReference type="HAMAP" id="MF_01369_B">
    <property type="entry name" value="Ribosomal_uL23_B"/>
    <property type="match status" value="1"/>
</dbReference>
<evidence type="ECO:0000313" key="7">
    <source>
        <dbReference type="EMBL" id="KJE24071.1"/>
    </source>
</evidence>
<keyword evidence="4 6" id="KW-0689">Ribosomal protein</keyword>
<keyword evidence="3 6" id="KW-0694">RNA-binding</keyword>
<comment type="similarity">
    <text evidence="1 6">Belongs to the universal ribosomal protein uL23 family.</text>
</comment>
<dbReference type="SMR" id="A0A0D8BIV3"/>
<evidence type="ECO:0000256" key="2">
    <source>
        <dbReference type="ARBA" id="ARBA00022730"/>
    </source>
</evidence>
<proteinExistence type="inferred from homology"/>
<protein>
    <recommendedName>
        <fullName evidence="6">Large ribosomal subunit protein uL23</fullName>
    </recommendedName>
</protein>
<dbReference type="Gene3D" id="3.30.70.330">
    <property type="match status" value="1"/>
</dbReference>